<keyword evidence="3" id="KW-1185">Reference proteome</keyword>
<organism evidence="2 3">
    <name type="scientific">Aquipseudomonas campi</name>
    <dbReference type="NCBI Taxonomy" id="2731681"/>
    <lineage>
        <taxon>Bacteria</taxon>
        <taxon>Pseudomonadati</taxon>
        <taxon>Pseudomonadota</taxon>
        <taxon>Gammaproteobacteria</taxon>
        <taxon>Pseudomonadales</taxon>
        <taxon>Pseudomonadaceae</taxon>
        <taxon>Aquipseudomonas</taxon>
    </lineage>
</organism>
<dbReference type="Proteomes" id="UP000501379">
    <property type="component" value="Chromosome"/>
</dbReference>
<keyword evidence="1" id="KW-0812">Transmembrane</keyword>
<evidence type="ECO:0000313" key="3">
    <source>
        <dbReference type="Proteomes" id="UP000501379"/>
    </source>
</evidence>
<keyword evidence="1" id="KW-0472">Membrane</keyword>
<evidence type="ECO:0000256" key="1">
    <source>
        <dbReference type="SAM" id="Phobius"/>
    </source>
</evidence>
<dbReference type="AlphaFoldDB" id="A0A6M8FJI5"/>
<protein>
    <submittedName>
        <fullName evidence="2">Uncharacterized protein</fullName>
    </submittedName>
</protein>
<feature type="transmembrane region" description="Helical" evidence="1">
    <location>
        <begin position="22"/>
        <end position="41"/>
    </location>
</feature>
<name>A0A6M8FJI5_9GAMM</name>
<keyword evidence="1" id="KW-1133">Transmembrane helix</keyword>
<dbReference type="EMBL" id="CP053697">
    <property type="protein sequence ID" value="QKE64817.1"/>
    <property type="molecule type" value="Genomic_DNA"/>
</dbReference>
<dbReference type="KEGG" id="pcam:HNE05_16150"/>
<gene>
    <name evidence="2" type="ORF">HNE05_16150</name>
</gene>
<evidence type="ECO:0000313" key="2">
    <source>
        <dbReference type="EMBL" id="QKE64817.1"/>
    </source>
</evidence>
<accession>A0A6M8FJI5</accession>
<reference evidence="2" key="1">
    <citation type="submission" date="2020-07" db="EMBL/GenBank/DDBJ databases">
        <title>Nitrate ammonifying Pseudomonas campi sp. nov. isolated from German agricultural grassland.</title>
        <authorList>
            <person name="Timsy T."/>
            <person name="Ulrich A."/>
            <person name="Spanner T."/>
            <person name="Foesel B."/>
            <person name="Kolb S."/>
            <person name="Horn M.A."/>
            <person name="Behrendt U."/>
        </authorList>
    </citation>
    <scope>NUCLEOTIDE SEQUENCE</scope>
    <source>
        <strain evidence="2">S1-A32-2</strain>
    </source>
</reference>
<sequence length="181" mass="19742">MAGLFPVLNARLGQAVRWLGRLLYRGLLLYCWLLLVLYLGFKVAERQHSIAALPAGIEPAGVVLIGGESGLREGCGVAVWRMSAAMRQRLASHGLAALAEARQARGHADEPYYRYEPWQTTPAGEKISPVELGLQCADSDQALTRRILRAMHGPGAFYSHKDEGLLLVIPAEGLIVFGYFG</sequence>
<dbReference type="RefSeq" id="WP_173210089.1">
    <property type="nucleotide sequence ID" value="NZ_CP053697.2"/>
</dbReference>
<proteinExistence type="predicted"/>